<proteinExistence type="predicted"/>
<evidence type="ECO:0000256" key="1">
    <source>
        <dbReference type="SAM" id="Phobius"/>
    </source>
</evidence>
<comment type="caution">
    <text evidence="2">The sequence shown here is derived from an EMBL/GenBank/DDBJ whole genome shotgun (WGS) entry which is preliminary data.</text>
</comment>
<organism evidence="2 3">
    <name type="scientific">Desulforamulus profundi</name>
    <dbReference type="NCBI Taxonomy" id="1383067"/>
    <lineage>
        <taxon>Bacteria</taxon>
        <taxon>Bacillati</taxon>
        <taxon>Bacillota</taxon>
        <taxon>Clostridia</taxon>
        <taxon>Eubacteriales</taxon>
        <taxon>Peptococcaceae</taxon>
        <taxon>Desulforamulus</taxon>
    </lineage>
</organism>
<name>A0A2C6MCL2_9FIRM</name>
<dbReference type="GO" id="GO:0003824">
    <property type="term" value="F:catalytic activity"/>
    <property type="evidence" value="ECO:0007669"/>
    <property type="project" value="InterPro"/>
</dbReference>
<reference evidence="2 3" key="1">
    <citation type="submission" date="2013-09" db="EMBL/GenBank/DDBJ databases">
        <title>Biodegradation of hydrocarbons in the deep terrestrial subsurface : characterization of a microbial consortium composed of two Desulfotomaculum species originating from a deep geological formation.</title>
        <authorList>
            <person name="Aullo T."/>
            <person name="Berlendis S."/>
            <person name="Lascourreges J.-F."/>
            <person name="Dessort D."/>
            <person name="Saint-Laurent S."/>
            <person name="Schraauwers B."/>
            <person name="Mas J."/>
            <person name="Magot M."/>
            <person name="Ranchou-Peyruse A."/>
        </authorList>
    </citation>
    <scope>NUCLEOTIDE SEQUENCE [LARGE SCALE GENOMIC DNA]</scope>
    <source>
        <strain evidence="2 3">Bs107</strain>
    </source>
</reference>
<protein>
    <recommendedName>
        <fullName evidence="4">Flavoprotein domain-containing protein</fullName>
    </recommendedName>
</protein>
<keyword evidence="1" id="KW-1133">Transmembrane helix</keyword>
<keyword evidence="1" id="KW-0472">Membrane</keyword>
<sequence length="29" mass="3274">MRLRIVVAITGATGVLYGITLLKQLKKWM</sequence>
<dbReference type="SUPFAM" id="SSF52507">
    <property type="entry name" value="Homo-oligomeric flavin-containing Cys decarboxylases, HFCD"/>
    <property type="match status" value="1"/>
</dbReference>
<dbReference type="Proteomes" id="UP000222564">
    <property type="component" value="Unassembled WGS sequence"/>
</dbReference>
<dbReference type="AlphaFoldDB" id="A0A2C6MCL2"/>
<evidence type="ECO:0008006" key="4">
    <source>
        <dbReference type="Google" id="ProtNLM"/>
    </source>
</evidence>
<feature type="transmembrane region" description="Helical" evidence="1">
    <location>
        <begin position="6"/>
        <end position="22"/>
    </location>
</feature>
<evidence type="ECO:0000313" key="3">
    <source>
        <dbReference type="Proteomes" id="UP000222564"/>
    </source>
</evidence>
<dbReference type="Gene3D" id="3.40.50.1950">
    <property type="entry name" value="Flavin prenyltransferase-like"/>
    <property type="match status" value="1"/>
</dbReference>
<dbReference type="InterPro" id="IPR036551">
    <property type="entry name" value="Flavin_trans-like"/>
</dbReference>
<keyword evidence="1" id="KW-0812">Transmembrane</keyword>
<keyword evidence="3" id="KW-1185">Reference proteome</keyword>
<dbReference type="EMBL" id="AWQQ01000096">
    <property type="protein sequence ID" value="PHJ37285.1"/>
    <property type="molecule type" value="Genomic_DNA"/>
</dbReference>
<gene>
    <name evidence="2" type="ORF">P378_17135</name>
</gene>
<evidence type="ECO:0000313" key="2">
    <source>
        <dbReference type="EMBL" id="PHJ37285.1"/>
    </source>
</evidence>
<accession>A0A2C6MCL2</accession>